<keyword evidence="2 6" id="KW-0067">ATP-binding</keyword>
<comment type="catalytic activity">
    <reaction evidence="6">
        <text>(6S)-NADPHX + ADP = AMP + phosphate + NADPH + H(+)</text>
        <dbReference type="Rhea" id="RHEA:32235"/>
        <dbReference type="ChEBI" id="CHEBI:15378"/>
        <dbReference type="ChEBI" id="CHEBI:43474"/>
        <dbReference type="ChEBI" id="CHEBI:57783"/>
        <dbReference type="ChEBI" id="CHEBI:64076"/>
        <dbReference type="ChEBI" id="CHEBI:456215"/>
        <dbReference type="ChEBI" id="CHEBI:456216"/>
        <dbReference type="EC" id="4.2.1.136"/>
    </reaction>
</comment>
<dbReference type="InterPro" id="IPR017953">
    <property type="entry name" value="Carbohydrate_kinase_pred_CS"/>
</dbReference>
<name>A0A1E7G6E9_LACLC</name>
<comment type="cofactor">
    <cofactor evidence="6">
        <name>Mg(2+)</name>
        <dbReference type="ChEBI" id="CHEBI:18420"/>
    </cofactor>
</comment>
<dbReference type="InterPro" id="IPR000631">
    <property type="entry name" value="CARKD"/>
</dbReference>
<feature type="binding site" evidence="6">
    <location>
        <position position="215"/>
    </location>
    <ligand>
        <name>(6S)-NADPHX</name>
        <dbReference type="ChEBI" id="CHEBI:64076"/>
    </ligand>
</feature>
<reference evidence="8 9" key="1">
    <citation type="journal article" date="2016" name="Appl. Microbiol. Biotechnol.">
        <title>Adhesion of the genome-sequenced Lactococcus lactis subsp. cremoris IBB477 strain is mediated by specific molecular determinants.</title>
        <authorList>
            <person name="Radziwill-Bienkowska J.M."/>
            <person name="Le D.T."/>
            <person name="Szczesny P."/>
            <person name="Duviau M.P."/>
            <person name="Aleksandrzak-Piekarczyk T."/>
            <person name="Loubiere P."/>
            <person name="Mercier-Bonin M."/>
            <person name="Bardowski J.K."/>
            <person name="Kowalczyk M."/>
        </authorList>
    </citation>
    <scope>NUCLEOTIDE SEQUENCE [LARGE SCALE GENOMIC DNA]</scope>
    <source>
        <strain evidence="8 9">IBB477</strain>
    </source>
</reference>
<dbReference type="Gene3D" id="3.40.1190.20">
    <property type="match status" value="1"/>
</dbReference>
<proteinExistence type="inferred from homology"/>
<evidence type="ECO:0000313" key="8">
    <source>
        <dbReference type="EMBL" id="OEU40546.1"/>
    </source>
</evidence>
<dbReference type="Proteomes" id="UP000176236">
    <property type="component" value="Chromosome"/>
</dbReference>
<evidence type="ECO:0000313" key="9">
    <source>
        <dbReference type="Proteomes" id="UP000176236"/>
    </source>
</evidence>
<evidence type="ECO:0000256" key="4">
    <source>
        <dbReference type="ARBA" id="ARBA00023027"/>
    </source>
</evidence>
<feature type="domain" description="YjeF C-terminal" evidence="7">
    <location>
        <begin position="5"/>
        <end position="273"/>
    </location>
</feature>
<dbReference type="AlphaFoldDB" id="A0A1E7G6E9"/>
<evidence type="ECO:0000259" key="7">
    <source>
        <dbReference type="PROSITE" id="PS51383"/>
    </source>
</evidence>
<keyword evidence="3 6" id="KW-0521">NADP</keyword>
<dbReference type="EMBL" id="JMMZ01000004">
    <property type="protein sequence ID" value="OEU40546.1"/>
    <property type="molecule type" value="Genomic_DNA"/>
</dbReference>
<dbReference type="SMR" id="A0A1E7G6E9"/>
<dbReference type="RefSeq" id="WP_011834343.1">
    <property type="nucleotide sequence ID" value="NZ_CM007353.1"/>
</dbReference>
<feature type="binding site" evidence="6">
    <location>
        <position position="151"/>
    </location>
    <ligand>
        <name>(6S)-NADPHX</name>
        <dbReference type="ChEBI" id="CHEBI:64076"/>
    </ligand>
</feature>
<comment type="function">
    <text evidence="6">Catalyzes the dehydration of the S-form of NAD(P)HX at the expense of ADP, which is converted to AMP. Together with NAD(P)HX epimerase, which catalyzes the epimerization of the S- and R-forms, the enzyme allows the repair of both epimers of NAD(P)HX, a damaged form of NAD(P)H that is a result of enzymatic or heat-dependent hydration.</text>
</comment>
<evidence type="ECO:0000256" key="1">
    <source>
        <dbReference type="ARBA" id="ARBA00022741"/>
    </source>
</evidence>
<comment type="similarity">
    <text evidence="6">Belongs to the NnrD/CARKD family.</text>
</comment>
<comment type="subunit">
    <text evidence="6">Homotetramer.</text>
</comment>
<dbReference type="GO" id="GO:0005524">
    <property type="term" value="F:ATP binding"/>
    <property type="evidence" value="ECO:0007669"/>
    <property type="project" value="UniProtKB-KW"/>
</dbReference>
<keyword evidence="1 6" id="KW-0547">Nucleotide-binding</keyword>
<dbReference type="GO" id="GO:0110051">
    <property type="term" value="P:metabolite repair"/>
    <property type="evidence" value="ECO:0007669"/>
    <property type="project" value="TreeGrafter"/>
</dbReference>
<organism evidence="8 9">
    <name type="scientific">Lactococcus cremoris subsp. cremoris IBB477</name>
    <dbReference type="NCBI Taxonomy" id="1449093"/>
    <lineage>
        <taxon>Bacteria</taxon>
        <taxon>Bacillati</taxon>
        <taxon>Bacillota</taxon>
        <taxon>Bacilli</taxon>
        <taxon>Lactobacillales</taxon>
        <taxon>Streptococcaceae</taxon>
        <taxon>Lactococcus</taxon>
        <taxon>Lactococcus cremoris subsp. cremoris</taxon>
    </lineage>
</organism>
<dbReference type="PROSITE" id="PS01049">
    <property type="entry name" value="YJEF_C_1"/>
    <property type="match status" value="1"/>
</dbReference>
<dbReference type="SUPFAM" id="SSF53613">
    <property type="entry name" value="Ribokinase-like"/>
    <property type="match status" value="1"/>
</dbReference>
<comment type="caution">
    <text evidence="8">The sequence shown here is derived from an EMBL/GenBank/DDBJ whole genome shotgun (WGS) entry which is preliminary data.</text>
</comment>
<gene>
    <name evidence="6" type="primary">nnrD</name>
    <name evidence="8" type="ORF">AJ89_01235</name>
</gene>
<feature type="binding site" evidence="6">
    <location>
        <position position="214"/>
    </location>
    <ligand>
        <name>AMP</name>
        <dbReference type="ChEBI" id="CHEBI:456215"/>
    </ligand>
</feature>
<comment type="catalytic activity">
    <reaction evidence="6">
        <text>(6S)-NADHX + ADP = AMP + phosphate + NADH + H(+)</text>
        <dbReference type="Rhea" id="RHEA:32223"/>
        <dbReference type="ChEBI" id="CHEBI:15378"/>
        <dbReference type="ChEBI" id="CHEBI:43474"/>
        <dbReference type="ChEBI" id="CHEBI:57945"/>
        <dbReference type="ChEBI" id="CHEBI:64074"/>
        <dbReference type="ChEBI" id="CHEBI:456215"/>
        <dbReference type="ChEBI" id="CHEBI:456216"/>
        <dbReference type="EC" id="4.2.1.136"/>
    </reaction>
</comment>
<dbReference type="EC" id="4.2.1.136" evidence="6"/>
<sequence length="276" mass="29995">MIELTDEILRKVIKKRKKDSYKGTYRRLLVIGGNAQYGGAAILATTSAVYSGAGLVSVALAKENHGALHARLPEAMTIDFDDLSALREVAKSADVIVIGPGLGLERLDLLTEVLNLLTEKQKLVIDGSALTLFAKEQLSLPYPQNTIFTPHEMELERLSSLKIGQQTKEALQDFVNQEGAIIVAKSSETRIFSPNQENFILKIGLPAQATGGMGDTLAGMIGGFLAQFHGETRETVAAATYLHSLIASHLAKKAYVVLPSRLIEEIPLFMKKYECG</sequence>
<dbReference type="PANTHER" id="PTHR12592:SF0">
    <property type="entry name" value="ATP-DEPENDENT (S)-NAD(P)H-HYDRATE DEHYDRATASE"/>
    <property type="match status" value="1"/>
</dbReference>
<evidence type="ECO:0000256" key="2">
    <source>
        <dbReference type="ARBA" id="ARBA00022840"/>
    </source>
</evidence>
<dbReference type="PANTHER" id="PTHR12592">
    <property type="entry name" value="ATP-DEPENDENT (S)-NAD(P)H-HYDRATE DEHYDRATASE FAMILY MEMBER"/>
    <property type="match status" value="1"/>
</dbReference>
<feature type="binding site" evidence="6">
    <location>
        <position position="40"/>
    </location>
    <ligand>
        <name>(6S)-NADPHX</name>
        <dbReference type="ChEBI" id="CHEBI:64076"/>
    </ligand>
</feature>
<dbReference type="InterPro" id="IPR029056">
    <property type="entry name" value="Ribokinase-like"/>
</dbReference>
<dbReference type="GO" id="GO:0052856">
    <property type="term" value="F:NAD(P)HX epimerase activity"/>
    <property type="evidence" value="ECO:0007669"/>
    <property type="project" value="TreeGrafter"/>
</dbReference>
<keyword evidence="4 6" id="KW-0520">NAD</keyword>
<dbReference type="CDD" id="cd01171">
    <property type="entry name" value="YXKO-related"/>
    <property type="match status" value="1"/>
</dbReference>
<dbReference type="HAMAP" id="MF_01965">
    <property type="entry name" value="NADHX_dehydratase"/>
    <property type="match status" value="1"/>
</dbReference>
<feature type="binding site" evidence="6">
    <location>
        <begin position="185"/>
        <end position="189"/>
    </location>
    <ligand>
        <name>AMP</name>
        <dbReference type="ChEBI" id="CHEBI:456215"/>
    </ligand>
</feature>
<evidence type="ECO:0000256" key="5">
    <source>
        <dbReference type="ARBA" id="ARBA00023239"/>
    </source>
</evidence>
<feature type="binding site" evidence="6">
    <location>
        <position position="101"/>
    </location>
    <ligand>
        <name>(6S)-NADPHX</name>
        <dbReference type="ChEBI" id="CHEBI:64076"/>
    </ligand>
</feature>
<evidence type="ECO:0000256" key="3">
    <source>
        <dbReference type="ARBA" id="ARBA00022857"/>
    </source>
</evidence>
<dbReference type="GO" id="GO:0052855">
    <property type="term" value="F:ADP-dependent NAD(P)H-hydrate dehydratase activity"/>
    <property type="evidence" value="ECO:0007669"/>
    <property type="project" value="UniProtKB-UniRule"/>
</dbReference>
<dbReference type="PROSITE" id="PS51383">
    <property type="entry name" value="YJEF_C_3"/>
    <property type="match status" value="1"/>
</dbReference>
<dbReference type="PROSITE" id="PS01050">
    <property type="entry name" value="YJEF_C_2"/>
    <property type="match status" value="1"/>
</dbReference>
<dbReference type="NCBIfam" id="TIGR00196">
    <property type="entry name" value="yjeF_cterm"/>
    <property type="match status" value="1"/>
</dbReference>
<keyword evidence="5 6" id="KW-0456">Lyase</keyword>
<dbReference type="Pfam" id="PF01256">
    <property type="entry name" value="Carb_kinase"/>
    <property type="match status" value="1"/>
</dbReference>
<dbReference type="GO" id="GO:0046496">
    <property type="term" value="P:nicotinamide nucleotide metabolic process"/>
    <property type="evidence" value="ECO:0007669"/>
    <property type="project" value="UniProtKB-UniRule"/>
</dbReference>
<evidence type="ECO:0000256" key="6">
    <source>
        <dbReference type="HAMAP-Rule" id="MF_01965"/>
    </source>
</evidence>
<accession>A0A1E7G6E9</accession>
<protein>
    <recommendedName>
        <fullName evidence="6">ADP-dependent (S)-NAD(P)H-hydrate dehydratase</fullName>
        <ecNumber evidence="6">4.2.1.136</ecNumber>
    </recommendedName>
    <alternativeName>
        <fullName evidence="6">ADP-dependent NAD(P)HX dehydratase</fullName>
    </alternativeName>
</protein>